<keyword evidence="3" id="KW-1185">Reference proteome</keyword>
<feature type="region of interest" description="Disordered" evidence="1">
    <location>
        <begin position="53"/>
        <end position="100"/>
    </location>
</feature>
<gene>
    <name evidence="2" type="ORF">K443DRAFT_174463</name>
</gene>
<feature type="compositionally biased region" description="Basic and acidic residues" evidence="1">
    <location>
        <begin position="66"/>
        <end position="83"/>
    </location>
</feature>
<dbReference type="Proteomes" id="UP000054477">
    <property type="component" value="Unassembled WGS sequence"/>
</dbReference>
<evidence type="ECO:0000313" key="2">
    <source>
        <dbReference type="EMBL" id="KIJ99387.1"/>
    </source>
</evidence>
<dbReference type="HOGENOM" id="CLU_2306568_0_0_1"/>
<sequence>MMPKFMNDNGTSWVPFVTRWSSGNIRISTKLQFTHLATHIQRLSVSHTYWYDGSKRGHPKISKISADLERAPRDARQERDKSEASLVSGPLYYGRSTSQA</sequence>
<dbReference type="EMBL" id="KN838648">
    <property type="protein sequence ID" value="KIJ99387.1"/>
    <property type="molecule type" value="Genomic_DNA"/>
</dbReference>
<proteinExistence type="predicted"/>
<accession>A0A0C9XTY9</accession>
<dbReference type="AlphaFoldDB" id="A0A0C9XTY9"/>
<reference evidence="2 3" key="1">
    <citation type="submission" date="2014-04" db="EMBL/GenBank/DDBJ databases">
        <authorList>
            <consortium name="DOE Joint Genome Institute"/>
            <person name="Kuo A."/>
            <person name="Kohler A."/>
            <person name="Nagy L.G."/>
            <person name="Floudas D."/>
            <person name="Copeland A."/>
            <person name="Barry K.W."/>
            <person name="Cichocki N."/>
            <person name="Veneault-Fourrey C."/>
            <person name="LaButti K."/>
            <person name="Lindquist E.A."/>
            <person name="Lipzen A."/>
            <person name="Lundell T."/>
            <person name="Morin E."/>
            <person name="Murat C."/>
            <person name="Sun H."/>
            <person name="Tunlid A."/>
            <person name="Henrissat B."/>
            <person name="Grigoriev I.V."/>
            <person name="Hibbett D.S."/>
            <person name="Martin F."/>
            <person name="Nordberg H.P."/>
            <person name="Cantor M.N."/>
            <person name="Hua S.X."/>
        </authorList>
    </citation>
    <scope>NUCLEOTIDE SEQUENCE [LARGE SCALE GENOMIC DNA]</scope>
    <source>
        <strain evidence="2 3">LaAM-08-1</strain>
    </source>
</reference>
<evidence type="ECO:0000313" key="3">
    <source>
        <dbReference type="Proteomes" id="UP000054477"/>
    </source>
</evidence>
<organism evidence="2 3">
    <name type="scientific">Laccaria amethystina LaAM-08-1</name>
    <dbReference type="NCBI Taxonomy" id="1095629"/>
    <lineage>
        <taxon>Eukaryota</taxon>
        <taxon>Fungi</taxon>
        <taxon>Dikarya</taxon>
        <taxon>Basidiomycota</taxon>
        <taxon>Agaricomycotina</taxon>
        <taxon>Agaricomycetes</taxon>
        <taxon>Agaricomycetidae</taxon>
        <taxon>Agaricales</taxon>
        <taxon>Agaricineae</taxon>
        <taxon>Hydnangiaceae</taxon>
        <taxon>Laccaria</taxon>
    </lineage>
</organism>
<reference evidence="3" key="2">
    <citation type="submission" date="2015-01" db="EMBL/GenBank/DDBJ databases">
        <title>Evolutionary Origins and Diversification of the Mycorrhizal Mutualists.</title>
        <authorList>
            <consortium name="DOE Joint Genome Institute"/>
            <consortium name="Mycorrhizal Genomics Consortium"/>
            <person name="Kohler A."/>
            <person name="Kuo A."/>
            <person name="Nagy L.G."/>
            <person name="Floudas D."/>
            <person name="Copeland A."/>
            <person name="Barry K.W."/>
            <person name="Cichocki N."/>
            <person name="Veneault-Fourrey C."/>
            <person name="LaButti K."/>
            <person name="Lindquist E.A."/>
            <person name="Lipzen A."/>
            <person name="Lundell T."/>
            <person name="Morin E."/>
            <person name="Murat C."/>
            <person name="Riley R."/>
            <person name="Ohm R."/>
            <person name="Sun H."/>
            <person name="Tunlid A."/>
            <person name="Henrissat B."/>
            <person name="Grigoriev I.V."/>
            <person name="Hibbett D.S."/>
            <person name="Martin F."/>
        </authorList>
    </citation>
    <scope>NUCLEOTIDE SEQUENCE [LARGE SCALE GENOMIC DNA]</scope>
    <source>
        <strain evidence="3">LaAM-08-1</strain>
    </source>
</reference>
<evidence type="ECO:0000256" key="1">
    <source>
        <dbReference type="SAM" id="MobiDB-lite"/>
    </source>
</evidence>
<protein>
    <submittedName>
        <fullName evidence="2">Uncharacterized protein</fullName>
    </submittedName>
</protein>
<name>A0A0C9XTY9_9AGAR</name>